<dbReference type="RefSeq" id="WP_425310475.1">
    <property type="nucleotide sequence ID" value="NZ_CP154795.1"/>
</dbReference>
<dbReference type="EC" id="2.6.1.-" evidence="3"/>
<dbReference type="InterPro" id="IPR015424">
    <property type="entry name" value="PyrdxlP-dep_Trfase"/>
</dbReference>
<dbReference type="Pfam" id="PF00155">
    <property type="entry name" value="Aminotran_1_2"/>
    <property type="match status" value="1"/>
</dbReference>
<comment type="similarity">
    <text evidence="3">Belongs to the class-I pyridoxal-phosphate-dependent aminotransferase family.</text>
</comment>
<dbReference type="Gene3D" id="3.40.640.10">
    <property type="entry name" value="Type I PLP-dependent aspartate aminotransferase-like (Major domain)"/>
    <property type="match status" value="1"/>
</dbReference>
<dbReference type="PROSITE" id="PS00105">
    <property type="entry name" value="AA_TRANSFER_CLASS_1"/>
    <property type="match status" value="1"/>
</dbReference>
<dbReference type="InterPro" id="IPR004838">
    <property type="entry name" value="NHTrfase_class1_PyrdxlP-BS"/>
</dbReference>
<evidence type="ECO:0000313" key="6">
    <source>
        <dbReference type="Proteomes" id="UP001442841"/>
    </source>
</evidence>
<keyword evidence="3" id="KW-0808">Transferase</keyword>
<dbReference type="SUPFAM" id="SSF53383">
    <property type="entry name" value="PLP-dependent transferases"/>
    <property type="match status" value="1"/>
</dbReference>
<evidence type="ECO:0000256" key="3">
    <source>
        <dbReference type="RuleBase" id="RU000481"/>
    </source>
</evidence>
<evidence type="ECO:0000256" key="2">
    <source>
        <dbReference type="ARBA" id="ARBA00022898"/>
    </source>
</evidence>
<reference evidence="5 6" key="1">
    <citation type="submission" date="2024-04" db="EMBL/GenBank/DDBJ databases">
        <title>Isolation of an actinomycete strain from pig manure.</title>
        <authorList>
            <person name="Gong T."/>
            <person name="Yu Z."/>
            <person name="An M."/>
            <person name="Wei C."/>
            <person name="Yang W."/>
            <person name="Liu L."/>
        </authorList>
    </citation>
    <scope>NUCLEOTIDE SEQUENCE [LARGE SCALE GENOMIC DNA]</scope>
    <source>
        <strain evidence="5 6">ZF39</strain>
    </source>
</reference>
<comment type="cofactor">
    <cofactor evidence="1 3">
        <name>pyridoxal 5'-phosphate</name>
        <dbReference type="ChEBI" id="CHEBI:597326"/>
    </cofactor>
</comment>
<dbReference type="EMBL" id="CP154795">
    <property type="protein sequence ID" value="XAN09040.1"/>
    <property type="molecule type" value="Genomic_DNA"/>
</dbReference>
<dbReference type="Proteomes" id="UP001442841">
    <property type="component" value="Chromosome"/>
</dbReference>
<name>A0ABZ3FWI1_9ACTN</name>
<dbReference type="PANTHER" id="PTHR42885:SF1">
    <property type="entry name" value="THREONINE-PHOSPHATE DECARBOXYLASE"/>
    <property type="match status" value="1"/>
</dbReference>
<keyword evidence="3" id="KW-0032">Aminotransferase</keyword>
<dbReference type="InterPro" id="IPR015421">
    <property type="entry name" value="PyrdxlP-dep_Trfase_major"/>
</dbReference>
<accession>A0ABZ3FWI1</accession>
<evidence type="ECO:0000256" key="1">
    <source>
        <dbReference type="ARBA" id="ARBA00001933"/>
    </source>
</evidence>
<dbReference type="CDD" id="cd00609">
    <property type="entry name" value="AAT_like"/>
    <property type="match status" value="1"/>
</dbReference>
<dbReference type="InterPro" id="IPR015422">
    <property type="entry name" value="PyrdxlP-dep_Trfase_small"/>
</dbReference>
<feature type="domain" description="Aminotransferase class I/classII large" evidence="4">
    <location>
        <begin position="21"/>
        <end position="323"/>
    </location>
</feature>
<keyword evidence="2" id="KW-0663">Pyridoxal phosphate</keyword>
<evidence type="ECO:0000313" key="5">
    <source>
        <dbReference type="EMBL" id="XAN09040.1"/>
    </source>
</evidence>
<proteinExistence type="inferred from homology"/>
<dbReference type="Gene3D" id="3.90.1150.10">
    <property type="entry name" value="Aspartate Aminotransferase, domain 1"/>
    <property type="match status" value="1"/>
</dbReference>
<dbReference type="NCBIfam" id="NF005915">
    <property type="entry name" value="PRK07908.1"/>
    <property type="match status" value="1"/>
</dbReference>
<keyword evidence="6" id="KW-1185">Reference proteome</keyword>
<dbReference type="InterPro" id="IPR004839">
    <property type="entry name" value="Aminotransferase_I/II_large"/>
</dbReference>
<protein>
    <recommendedName>
        <fullName evidence="3">Aminotransferase</fullName>
        <ecNumber evidence="3">2.6.1.-</ecNumber>
    </recommendedName>
</protein>
<sequence>MVDAADPDLTFHGDRELGAGLVDLAVNVRLSEPPQWLAEELKAAIAGLGAYPDDREATAALADFHGVPPEMVLPTAGGAEAFTLIARAGLGRRPCVVHPQFTEPEAALVTAGLRPERLVLTEGSGFRLDASQVPPGVDLVLVGNPTNPTGVLHNVSELWDLWREGRTIVVDEAFMDAVPGEIESMIGSRMPDALVLRSLTKTWGLAGLRVGYVVGDPGLIARLRQQQPPWSVSTLALAAIRAVCSERGRDEAGAAANAYSVPRDRLETGLGRLGLAPAGPSYAPFVLAKGPVGLREALRDRGYAVRRGDTFPGLGPEWIRIAVRGVDVVDAFLGAAADALAQLPTGSGTHHPVDPGPGTHS</sequence>
<keyword evidence="5" id="KW-0456">Lyase</keyword>
<organism evidence="5 6">
    <name type="scientific">Ammonicoccus fulvus</name>
    <dbReference type="NCBI Taxonomy" id="3138240"/>
    <lineage>
        <taxon>Bacteria</taxon>
        <taxon>Bacillati</taxon>
        <taxon>Actinomycetota</taxon>
        <taxon>Actinomycetes</taxon>
        <taxon>Propionibacteriales</taxon>
        <taxon>Propionibacteriaceae</taxon>
        <taxon>Ammonicoccus</taxon>
    </lineage>
</organism>
<dbReference type="GO" id="GO:0048472">
    <property type="term" value="F:threonine-phosphate decarboxylase activity"/>
    <property type="evidence" value="ECO:0007669"/>
    <property type="project" value="UniProtKB-EC"/>
</dbReference>
<dbReference type="PANTHER" id="PTHR42885">
    <property type="entry name" value="HISTIDINOL-PHOSPHATE AMINOTRANSFERASE-RELATED"/>
    <property type="match status" value="1"/>
</dbReference>
<gene>
    <name evidence="5" type="primary">cobC</name>
    <name evidence="5" type="ORF">AADG42_17545</name>
</gene>
<evidence type="ECO:0000259" key="4">
    <source>
        <dbReference type="Pfam" id="PF00155"/>
    </source>
</evidence>